<dbReference type="GO" id="GO:0039657">
    <property type="term" value="P:symbiont-mediated suppression of host gene expression"/>
    <property type="evidence" value="ECO:0007669"/>
    <property type="project" value="UniProtKB-KW"/>
</dbReference>
<dbReference type="PROSITE" id="PS50879">
    <property type="entry name" value="RNASE_H_1"/>
    <property type="match status" value="1"/>
</dbReference>
<dbReference type="Gene3D" id="4.10.60.10">
    <property type="entry name" value="Zinc finger, CCHC-type"/>
    <property type="match status" value="1"/>
</dbReference>
<evidence type="ECO:0000259" key="52">
    <source>
        <dbReference type="PROSITE" id="PS50878"/>
    </source>
</evidence>
<evidence type="ECO:0000256" key="17">
    <source>
        <dbReference type="ARBA" id="ARBA00022750"/>
    </source>
</evidence>
<evidence type="ECO:0000256" key="43">
    <source>
        <dbReference type="ARBA" id="ARBA00023415"/>
    </source>
</evidence>
<evidence type="ECO:0000256" key="1">
    <source>
        <dbReference type="ARBA" id="ARBA00000379"/>
    </source>
</evidence>
<keyword evidence="27 46" id="KW-0694">RNA-binding</keyword>
<evidence type="ECO:0000256" key="12">
    <source>
        <dbReference type="ARBA" id="ARBA00022695"/>
    </source>
</evidence>
<evidence type="ECO:0000256" key="46">
    <source>
        <dbReference type="RuleBase" id="RU004487"/>
    </source>
</evidence>
<dbReference type="GO" id="GO:0004190">
    <property type="term" value="F:aspartic-type endopeptidase activity"/>
    <property type="evidence" value="ECO:0007669"/>
    <property type="project" value="UniProtKB-KW"/>
</dbReference>
<feature type="domain" description="Integrase catalytic" evidence="54">
    <location>
        <begin position="1219"/>
        <end position="1372"/>
    </location>
</feature>
<dbReference type="SUPFAM" id="SSF50630">
    <property type="entry name" value="Acid proteases"/>
    <property type="match status" value="1"/>
</dbReference>
<evidence type="ECO:0000256" key="9">
    <source>
        <dbReference type="ARBA" id="ARBA00022612"/>
    </source>
</evidence>
<feature type="domain" description="CCHC-type" evidence="49">
    <location>
        <begin position="416"/>
        <end position="431"/>
    </location>
</feature>
<evidence type="ECO:0000256" key="2">
    <source>
        <dbReference type="ARBA" id="ARBA00001946"/>
    </source>
</evidence>
<dbReference type="Gene3D" id="1.10.1200.30">
    <property type="match status" value="1"/>
</dbReference>
<keyword evidence="4" id="KW-1032">Host cell membrane</keyword>
<dbReference type="InterPro" id="IPR008916">
    <property type="entry name" value="Retrov_capsid_C"/>
</dbReference>
<evidence type="ECO:0000256" key="35">
    <source>
        <dbReference type="ARBA" id="ARBA00023136"/>
    </source>
</evidence>
<keyword evidence="37" id="KW-1179">Viral genome integration</keyword>
<dbReference type="SUPFAM" id="SSF47943">
    <property type="entry name" value="Retrovirus capsid protein, N-terminal core domain"/>
    <property type="match status" value="1"/>
</dbReference>
<dbReference type="Gene3D" id="1.20.5.760">
    <property type="entry name" value="Single helix bin"/>
    <property type="match status" value="1"/>
</dbReference>
<evidence type="ECO:0000256" key="16">
    <source>
        <dbReference type="ARBA" id="ARBA00022737"/>
    </source>
</evidence>
<dbReference type="GO" id="GO:0044826">
    <property type="term" value="P:viral genome integration into host DNA"/>
    <property type="evidence" value="ECO:0007669"/>
    <property type="project" value="UniProtKB-KW"/>
</dbReference>
<comment type="PTM">
    <molecule>Gag-Pol polyprotein</molecule>
    <text evidence="46">Specific enzymatic cleavages by the viral protease yield mature proteins.</text>
</comment>
<evidence type="ECO:0000259" key="55">
    <source>
        <dbReference type="PROSITE" id="PS51027"/>
    </source>
</evidence>
<feature type="domain" description="Integrase-type" evidence="55">
    <location>
        <begin position="1391"/>
        <end position="1438"/>
    </location>
</feature>
<dbReference type="InterPro" id="IPR010999">
    <property type="entry name" value="Retrovr_matrix"/>
</dbReference>
<dbReference type="Pfam" id="PF19317">
    <property type="entry name" value="Gag_p24_C"/>
    <property type="match status" value="1"/>
</dbReference>
<dbReference type="Gene3D" id="2.40.70.10">
    <property type="entry name" value="Acid Proteases"/>
    <property type="match status" value="1"/>
</dbReference>
<dbReference type="Pfam" id="PF02022">
    <property type="entry name" value="Integrase_Zn"/>
    <property type="match status" value="1"/>
</dbReference>
<dbReference type="PROSITE" id="PS00141">
    <property type="entry name" value="ASP_PROTEASE"/>
    <property type="match status" value="1"/>
</dbReference>
<dbReference type="Gene3D" id="2.30.30.10">
    <property type="entry name" value="Integrase, C-terminal domain superfamily, retroviral"/>
    <property type="match status" value="1"/>
</dbReference>
<keyword evidence="31" id="KW-1190">Host gene expression shutoff by virus</keyword>
<keyword evidence="42" id="KW-1160">Virus entry into host cell</keyword>
<dbReference type="PROSITE" id="PS50175">
    <property type="entry name" value="ASP_PROT_RETROV"/>
    <property type="match status" value="1"/>
</dbReference>
<keyword evidence="24" id="KW-0460">Magnesium</keyword>
<evidence type="ECO:0000256" key="3">
    <source>
        <dbReference type="ARBA" id="ARBA00004425"/>
    </source>
</evidence>
<feature type="coiled-coil region" evidence="47">
    <location>
        <begin position="894"/>
        <end position="921"/>
    </location>
</feature>
<evidence type="ECO:0000256" key="48">
    <source>
        <dbReference type="SAM" id="MobiDB-lite"/>
    </source>
</evidence>
<dbReference type="InterPro" id="IPR043128">
    <property type="entry name" value="Rev_trsase/Diguanyl_cyclase"/>
</dbReference>
<evidence type="ECO:0000256" key="6">
    <source>
        <dbReference type="ARBA" id="ARBA00022561"/>
    </source>
</evidence>
<dbReference type="InterPro" id="IPR045345">
    <property type="entry name" value="Gag_p24_C"/>
</dbReference>
<evidence type="ECO:0000256" key="33">
    <source>
        <dbReference type="ARBA" id="ARBA00023113"/>
    </source>
</evidence>
<keyword evidence="22" id="KW-1193">Eukaryotic host translation shutoff by virus</keyword>
<evidence type="ECO:0000256" key="4">
    <source>
        <dbReference type="ARBA" id="ARBA00022511"/>
    </source>
</evidence>
<evidence type="ECO:0000256" key="41">
    <source>
        <dbReference type="ARBA" id="ARBA00023288"/>
    </source>
</evidence>
<accession>F4N9P7</accession>
<dbReference type="GO" id="GO:0015074">
    <property type="term" value="P:DNA integration"/>
    <property type="evidence" value="ECO:0007669"/>
    <property type="project" value="UniProtKB-KW"/>
</dbReference>
<evidence type="ECO:0000256" key="31">
    <source>
        <dbReference type="ARBA" id="ARBA00022995"/>
    </source>
</evidence>
<evidence type="ECO:0000259" key="54">
    <source>
        <dbReference type="PROSITE" id="PS50994"/>
    </source>
</evidence>
<evidence type="ECO:0000256" key="20">
    <source>
        <dbReference type="ARBA" id="ARBA00022771"/>
    </source>
</evidence>
<dbReference type="Gene3D" id="1.10.150.90">
    <property type="entry name" value="Immunodeficiency lentiviruses, gag gene matrix protein p17"/>
    <property type="match status" value="1"/>
</dbReference>
<organismHost>
    <name type="scientific">Pan troglodytes</name>
    <name type="common">Chimpanzee</name>
    <dbReference type="NCBI Taxonomy" id="9598"/>
</organismHost>
<keyword evidence="5" id="KW-1163">Viral penetration into host nucleus</keyword>
<proteinExistence type="predicted"/>
<evidence type="ECO:0000256" key="21">
    <source>
        <dbReference type="ARBA" id="ARBA00022801"/>
    </source>
</evidence>
<dbReference type="SUPFAM" id="SSF53098">
    <property type="entry name" value="Ribonuclease H-like"/>
    <property type="match status" value="2"/>
</dbReference>
<keyword evidence="41" id="KW-0449">Lipoprotein</keyword>
<feature type="region of interest" description="Disordered" evidence="48">
    <location>
        <begin position="457"/>
        <end position="502"/>
    </location>
</feature>
<keyword evidence="6 46" id="KW-0167">Capsid protein</keyword>
<dbReference type="GO" id="GO:0055036">
    <property type="term" value="C:virion membrane"/>
    <property type="evidence" value="ECO:0007669"/>
    <property type="project" value="UniProtKB-SubCell"/>
</dbReference>
<dbReference type="SUPFAM" id="SSF56672">
    <property type="entry name" value="DNA/RNA polymerases"/>
    <property type="match status" value="1"/>
</dbReference>
<feature type="domain" description="RNase H type-1" evidence="53">
    <location>
        <begin position="1040"/>
        <end position="1163"/>
    </location>
</feature>
<evidence type="ECO:0000256" key="15">
    <source>
        <dbReference type="ARBA" id="ARBA00022723"/>
    </source>
</evidence>
<dbReference type="InterPro" id="IPR001037">
    <property type="entry name" value="Integrase_C_retrovir"/>
</dbReference>
<dbReference type="PROSITE" id="PS50878">
    <property type="entry name" value="RT_POL"/>
    <property type="match status" value="1"/>
</dbReference>
<dbReference type="Gene3D" id="1.10.375.10">
    <property type="entry name" value="Human Immunodeficiency Virus Type 1 Capsid Protein"/>
    <property type="match status" value="1"/>
</dbReference>
<dbReference type="GO" id="GO:0043657">
    <property type="term" value="C:host cell"/>
    <property type="evidence" value="ECO:0007669"/>
    <property type="project" value="GOC"/>
</dbReference>
<evidence type="ECO:0000256" key="36">
    <source>
        <dbReference type="ARBA" id="ARBA00023172"/>
    </source>
</evidence>
<keyword evidence="32 46" id="KW-0543">Viral nucleoprotein</keyword>
<dbReference type="GO" id="GO:0003964">
    <property type="term" value="F:RNA-directed DNA polymerase activity"/>
    <property type="evidence" value="ECO:0007669"/>
    <property type="project" value="UniProtKB-KW"/>
</dbReference>
<evidence type="ECO:0000256" key="44">
    <source>
        <dbReference type="PROSITE-ProRule" id="PRU00450"/>
    </source>
</evidence>
<evidence type="ECO:0000256" key="23">
    <source>
        <dbReference type="ARBA" id="ARBA00022833"/>
    </source>
</evidence>
<dbReference type="InterPro" id="IPR002156">
    <property type="entry name" value="RNaseH_domain"/>
</dbReference>
<dbReference type="SUPFAM" id="SSF47836">
    <property type="entry name" value="Retroviral matrix proteins"/>
    <property type="match status" value="1"/>
</dbReference>
<dbReference type="InterPro" id="IPR000477">
    <property type="entry name" value="RT_dom"/>
</dbReference>
<evidence type="ECO:0000256" key="25">
    <source>
        <dbReference type="ARBA" id="ARBA00022844"/>
    </source>
</evidence>
<dbReference type="EMBL" id="FR751162">
    <property type="protein sequence ID" value="CBY88596.1"/>
    <property type="molecule type" value="Genomic_DNA"/>
</dbReference>
<evidence type="ECO:0000256" key="47">
    <source>
        <dbReference type="SAM" id="Coils"/>
    </source>
</evidence>
<dbReference type="InterPro" id="IPR036397">
    <property type="entry name" value="RNaseH_sf"/>
</dbReference>
<dbReference type="Pfam" id="PF00075">
    <property type="entry name" value="RNase_H"/>
    <property type="match status" value="1"/>
</dbReference>
<evidence type="ECO:0000256" key="7">
    <source>
        <dbReference type="ARBA" id="ARBA00022562"/>
    </source>
</evidence>
<comment type="catalytic activity">
    <reaction evidence="43">
        <text>Endohydrolysis of RNA in RNA/DNA hybrids. Three different cleavage modes: 1. sequence-specific internal cleavage of RNA. Human immunodeficiency virus type 1 and Moloney murine leukemia virus enzymes prefer to cleave the RNA strand one nucleotide away from the RNA-DNA junction. 2. RNA 5'-end directed cleavage 13-19 nucleotides from the RNA end. 3. DNA 3'-end directed cleavage 15-20 nucleotides away from the primer terminus.</text>
        <dbReference type="EC" id="3.1.26.13"/>
    </reaction>
</comment>
<keyword evidence="18" id="KW-0688">Ribosomal frameshifting</keyword>
<dbReference type="InterPro" id="IPR001878">
    <property type="entry name" value="Znf_CCHC"/>
</dbReference>
<dbReference type="GO" id="GO:0030430">
    <property type="term" value="C:host cell cytoplasm"/>
    <property type="evidence" value="ECO:0007669"/>
    <property type="project" value="UniProtKB-SubCell"/>
</dbReference>
<evidence type="ECO:0000256" key="45">
    <source>
        <dbReference type="PROSITE-ProRule" id="PRU00506"/>
    </source>
</evidence>
<dbReference type="InterPro" id="IPR043502">
    <property type="entry name" value="DNA/RNA_pol_sf"/>
</dbReference>
<dbReference type="InterPro" id="IPR003308">
    <property type="entry name" value="Integrase_Zn-bd_dom_N"/>
</dbReference>
<keyword evidence="12" id="KW-0548">Nucleotidyltransferase</keyword>
<keyword evidence="15 46" id="KW-0479">Metal-binding</keyword>
<evidence type="ECO:0000313" key="56">
    <source>
        <dbReference type="EMBL" id="CBY88596.1"/>
    </source>
</evidence>
<dbReference type="InterPro" id="IPR021109">
    <property type="entry name" value="Peptidase_aspartic_dom_sf"/>
</dbReference>
<dbReference type="InterPro" id="IPR036862">
    <property type="entry name" value="Integrase_C_dom_sf_retrovir"/>
</dbReference>
<keyword evidence="14" id="KW-0540">Nuclease</keyword>
<keyword evidence="21" id="KW-0378">Hydrolase</keyword>
<dbReference type="Pfam" id="PF06817">
    <property type="entry name" value="RVT_thumb"/>
    <property type="match status" value="1"/>
</dbReference>
<evidence type="ECO:0000256" key="22">
    <source>
        <dbReference type="ARBA" id="ARBA00022809"/>
    </source>
</evidence>
<dbReference type="InterPro" id="IPR000071">
    <property type="entry name" value="Lentvrl_matrix_N"/>
</dbReference>
<dbReference type="GO" id="GO:0075713">
    <property type="term" value="P:establishment of integrated proviral latency"/>
    <property type="evidence" value="ECO:0007669"/>
    <property type="project" value="UniProtKB-KW"/>
</dbReference>
<comment type="catalytic activity">
    <reaction evidence="1">
        <text>3'-end directed exonucleolytic cleavage of viral RNA-DNA hybrid.</text>
        <dbReference type="EC" id="3.1.13.2"/>
    </reaction>
</comment>
<dbReference type="GO" id="GO:0006508">
    <property type="term" value="P:proteolysis"/>
    <property type="evidence" value="ECO:0007669"/>
    <property type="project" value="UniProtKB-KW"/>
</dbReference>
<dbReference type="GO" id="GO:0075523">
    <property type="term" value="P:viral translational frameshifting"/>
    <property type="evidence" value="ECO:0007669"/>
    <property type="project" value="UniProtKB-KW"/>
</dbReference>
<dbReference type="InterPro" id="IPR008919">
    <property type="entry name" value="Retrov_capsid_N"/>
</dbReference>
<dbReference type="GO" id="GO:0046718">
    <property type="term" value="P:symbiont entry into host cell"/>
    <property type="evidence" value="ECO:0007669"/>
    <property type="project" value="UniProtKB-KW"/>
</dbReference>
<keyword evidence="8 46" id="KW-0945">Host-virus interaction</keyword>
<keyword evidence="30" id="KW-0239">DNA-directed DNA polymerase</keyword>
<dbReference type="GO" id="GO:0075732">
    <property type="term" value="P:viral penetration into host nucleus"/>
    <property type="evidence" value="ECO:0007669"/>
    <property type="project" value="UniProtKB-KW"/>
</dbReference>
<evidence type="ECO:0000256" key="42">
    <source>
        <dbReference type="ARBA" id="ARBA00023296"/>
    </source>
</evidence>
<protein>
    <recommendedName>
        <fullName evidence="46">Gag polyprotein</fullName>
    </recommendedName>
    <component>
        <recommendedName>
            <fullName evidence="46">Matrix protein p17</fullName>
            <shortName evidence="46">MA</shortName>
        </recommendedName>
    </component>
</protein>
<feature type="domain" description="CCHC-type" evidence="49">
    <location>
        <begin position="394"/>
        <end position="409"/>
    </location>
</feature>
<dbReference type="Pfam" id="PF00077">
    <property type="entry name" value="RVP"/>
    <property type="match status" value="1"/>
</dbReference>
<dbReference type="InterPro" id="IPR012344">
    <property type="entry name" value="Matrix_HIV/RSV_N"/>
</dbReference>
<dbReference type="InterPro" id="IPR001995">
    <property type="entry name" value="Peptidase_A2_cat"/>
</dbReference>
<gene>
    <name evidence="56" type="primary">gag-pol</name>
</gene>
<dbReference type="GO" id="GO:0003887">
    <property type="term" value="F:DNA-directed DNA polymerase activity"/>
    <property type="evidence" value="ECO:0007669"/>
    <property type="project" value="UniProtKB-KW"/>
</dbReference>
<keyword evidence="23 46" id="KW-0862">Zinc</keyword>
<dbReference type="PROSITE" id="PS51027">
    <property type="entry name" value="INTEGRASE_DBD"/>
    <property type="match status" value="1"/>
</dbReference>
<keyword evidence="25 46" id="KW-0946">Virion</keyword>
<feature type="domain" description="Reverse transcriptase" evidence="52">
    <location>
        <begin position="651"/>
        <end position="841"/>
    </location>
</feature>
<comment type="subcellular location">
    <subcellularLocation>
        <location evidence="3">Host cell membrane</location>
        <topology evidence="3">Lipid-anchor</topology>
    </subcellularLocation>
    <subcellularLocation>
        <location evidence="46">Virion</location>
    </subcellularLocation>
    <subcellularLocation>
        <location evidence="46">Host cytoplasm</location>
    </subcellularLocation>
    <subcellularLocation>
        <location evidence="46">Host nucleus</location>
    </subcellularLocation>
</comment>
<feature type="DNA-binding region" description="Integrase-type" evidence="45">
    <location>
        <begin position="1391"/>
        <end position="1438"/>
    </location>
</feature>
<dbReference type="SUPFAM" id="SSF50122">
    <property type="entry name" value="DNA-binding domain of retroviral integrase"/>
    <property type="match status" value="1"/>
</dbReference>
<dbReference type="Pfam" id="PF00665">
    <property type="entry name" value="rve"/>
    <property type="match status" value="1"/>
</dbReference>
<dbReference type="Pfam" id="PF00098">
    <property type="entry name" value="zf-CCHC"/>
    <property type="match status" value="2"/>
</dbReference>
<dbReference type="Pfam" id="PF06815">
    <property type="entry name" value="RVT_connect"/>
    <property type="match status" value="1"/>
</dbReference>
<dbReference type="PANTHER" id="PTHR41694">
    <property type="entry name" value="ENDOGENOUS RETROVIRUS GROUP K MEMBER POL PROTEIN"/>
    <property type="match status" value="1"/>
</dbReference>
<keyword evidence="13" id="KW-0519">Myristate</keyword>
<evidence type="ECO:0000256" key="37">
    <source>
        <dbReference type="ARBA" id="ARBA00023195"/>
    </source>
</evidence>
<evidence type="ECO:0000256" key="32">
    <source>
        <dbReference type="ARBA" id="ARBA00023086"/>
    </source>
</evidence>
<evidence type="ECO:0000256" key="39">
    <source>
        <dbReference type="ARBA" id="ARBA00023247"/>
    </source>
</evidence>
<evidence type="ECO:0000259" key="50">
    <source>
        <dbReference type="PROSITE" id="PS50175"/>
    </source>
</evidence>
<evidence type="ECO:0000256" key="13">
    <source>
        <dbReference type="ARBA" id="ARBA00022707"/>
    </source>
</evidence>
<evidence type="ECO:0000256" key="40">
    <source>
        <dbReference type="ARBA" id="ARBA00023268"/>
    </source>
</evidence>
<dbReference type="GO" id="GO:0019013">
    <property type="term" value="C:viral nucleocapsid"/>
    <property type="evidence" value="ECO:0007669"/>
    <property type="project" value="UniProtKB-KW"/>
</dbReference>
<evidence type="ECO:0000259" key="51">
    <source>
        <dbReference type="PROSITE" id="PS50876"/>
    </source>
</evidence>
<dbReference type="PROSITE" id="PS50876">
    <property type="entry name" value="ZF_INTEGRASE"/>
    <property type="match status" value="1"/>
</dbReference>
<evidence type="ECO:0000256" key="14">
    <source>
        <dbReference type="ARBA" id="ARBA00022722"/>
    </source>
</evidence>
<keyword evidence="11" id="KW-0808">Transferase</keyword>
<evidence type="ECO:0000256" key="11">
    <source>
        <dbReference type="ARBA" id="ARBA00022679"/>
    </source>
</evidence>
<dbReference type="Pfam" id="PF00607">
    <property type="entry name" value="Gag_p24"/>
    <property type="match status" value="1"/>
</dbReference>
<dbReference type="Pfam" id="PF00078">
    <property type="entry name" value="RVT_1"/>
    <property type="match status" value="1"/>
</dbReference>
<evidence type="ECO:0000256" key="29">
    <source>
        <dbReference type="ARBA" id="ARBA00022918"/>
    </source>
</evidence>
<evidence type="ECO:0000256" key="38">
    <source>
        <dbReference type="ARBA" id="ARBA00023200"/>
    </source>
</evidence>
<keyword evidence="26" id="KW-1043">Host membrane</keyword>
<evidence type="ECO:0000256" key="10">
    <source>
        <dbReference type="ARBA" id="ARBA00022670"/>
    </source>
</evidence>
<evidence type="ECO:0000256" key="5">
    <source>
        <dbReference type="ARBA" id="ARBA00022524"/>
    </source>
</evidence>
<dbReference type="PROSITE" id="PS50158">
    <property type="entry name" value="ZF_CCHC"/>
    <property type="match status" value="2"/>
</dbReference>
<dbReference type="InterPro" id="IPR034170">
    <property type="entry name" value="Retropepsin-like_cat_dom"/>
</dbReference>
<dbReference type="GO" id="GO:0004533">
    <property type="term" value="F:exoribonuclease H activity"/>
    <property type="evidence" value="ECO:0007669"/>
    <property type="project" value="UniProtKB-EC"/>
</dbReference>
<evidence type="ECO:0000259" key="53">
    <source>
        <dbReference type="PROSITE" id="PS50879"/>
    </source>
</evidence>
<dbReference type="InterPro" id="IPR018061">
    <property type="entry name" value="Retropepsins"/>
</dbReference>
<evidence type="ECO:0000256" key="18">
    <source>
        <dbReference type="ARBA" id="ARBA00022758"/>
    </source>
</evidence>
<keyword evidence="9" id="KW-1188">Viral release from host cell</keyword>
<organismHost>
    <name type="scientific">Cercopithecidae</name>
    <name type="common">Old World monkeys</name>
    <dbReference type="NCBI Taxonomy" id="9527"/>
</organismHost>
<keyword evidence="47" id="KW-0175">Coiled coil</keyword>
<dbReference type="Pfam" id="PF00540">
    <property type="entry name" value="Gag_p17"/>
    <property type="match status" value="1"/>
</dbReference>
<keyword evidence="33" id="KW-0917">Virion maturation</keyword>
<keyword evidence="16" id="KW-0677">Repeat</keyword>
<dbReference type="Pfam" id="PF00552">
    <property type="entry name" value="IN_DBD_C"/>
    <property type="match status" value="1"/>
</dbReference>
<keyword evidence="35" id="KW-0472">Membrane</keyword>
<dbReference type="PANTHER" id="PTHR41694:SF3">
    <property type="entry name" value="RNA-DIRECTED DNA POLYMERASE-RELATED"/>
    <property type="match status" value="1"/>
</dbReference>
<dbReference type="GO" id="GO:0020002">
    <property type="term" value="C:host cell plasma membrane"/>
    <property type="evidence" value="ECO:0007669"/>
    <property type="project" value="UniProtKB-SubCell"/>
</dbReference>
<dbReference type="GO" id="GO:0006310">
    <property type="term" value="P:DNA recombination"/>
    <property type="evidence" value="ECO:0007669"/>
    <property type="project" value="UniProtKB-KW"/>
</dbReference>
<dbReference type="GO" id="GO:0003677">
    <property type="term" value="F:DNA binding"/>
    <property type="evidence" value="ECO:0007669"/>
    <property type="project" value="UniProtKB-KW"/>
</dbReference>
<dbReference type="GO" id="GO:0008270">
    <property type="term" value="F:zinc ion binding"/>
    <property type="evidence" value="ECO:0007669"/>
    <property type="project" value="UniProtKB-KW"/>
</dbReference>
<evidence type="ECO:0000256" key="34">
    <source>
        <dbReference type="ARBA" id="ARBA00023125"/>
    </source>
</evidence>
<dbReference type="GO" id="GO:0042025">
    <property type="term" value="C:host cell nucleus"/>
    <property type="evidence" value="ECO:0007669"/>
    <property type="project" value="UniProtKB-SubCell"/>
</dbReference>
<keyword evidence="39" id="KW-1262">Eukaryotic host gene expression shutoff by virus</keyword>
<name>F4N9P7_SIV</name>
<feature type="domain" description="Peptidase A2" evidence="50">
    <location>
        <begin position="524"/>
        <end position="595"/>
    </location>
</feature>
<dbReference type="Gene3D" id="3.30.70.270">
    <property type="match status" value="3"/>
</dbReference>
<evidence type="ECO:0000256" key="24">
    <source>
        <dbReference type="ARBA" id="ARBA00022842"/>
    </source>
</evidence>
<keyword evidence="19" id="KW-0255">Endonuclease</keyword>
<dbReference type="InterPro" id="IPR001969">
    <property type="entry name" value="Aspartic_peptidase_AS"/>
</dbReference>
<dbReference type="PRINTS" id="PR00234">
    <property type="entry name" value="HIV1MATRIX"/>
</dbReference>
<evidence type="ECO:0000256" key="8">
    <source>
        <dbReference type="ARBA" id="ARBA00022581"/>
    </source>
</evidence>
<reference evidence="56" key="1">
    <citation type="journal article" date="2011" name="AIDS Res. Hum. Retroviruses">
        <title>Full-Length Genome Sequence of a Simian Immunodeficiency Virus from a Wild-Captured Sun-Tailed Monkey in Gabon Provides Evidence for a Species-Specific Monophyletic SIVsun Lineage.</title>
        <authorList>
            <person name="Liegeois F."/>
            <person name="Butel C."/>
            <person name="Mouinga-Ondeme A."/>
            <person name="Verrier D."/>
            <person name="Motsch P."/>
            <person name="Gonzalez J.P."/>
            <person name="Peeters M."/>
            <person name="Rouet F."/>
            <person name="Onanga R."/>
        </authorList>
    </citation>
    <scope>NUCLEOTIDE SEQUENCE</scope>
    <source>
        <strain evidence="56">SIVsunK08_Gab</strain>
    </source>
</reference>
<dbReference type="SUPFAM" id="SSF46919">
    <property type="entry name" value="N-terminal Zn binding domain of HIV integrase"/>
    <property type="match status" value="1"/>
</dbReference>
<feature type="compositionally biased region" description="Basic and acidic residues" evidence="48">
    <location>
        <begin position="476"/>
        <end position="493"/>
    </location>
</feature>
<keyword evidence="34" id="KW-0238">DNA-binding</keyword>
<keyword evidence="17" id="KW-0064">Aspartyl protease</keyword>
<dbReference type="GO" id="GO:0004523">
    <property type="term" value="F:RNA-DNA hybrid ribonuclease activity"/>
    <property type="evidence" value="ECO:0007669"/>
    <property type="project" value="InterPro"/>
</dbReference>
<keyword evidence="10" id="KW-0645">Protease</keyword>
<dbReference type="PROSITE" id="PS50994">
    <property type="entry name" value="INTEGRASE"/>
    <property type="match status" value="1"/>
</dbReference>
<dbReference type="InterPro" id="IPR036875">
    <property type="entry name" value="Znf_CCHC_sf"/>
</dbReference>
<evidence type="ECO:0000256" key="27">
    <source>
        <dbReference type="ARBA" id="ARBA00022884"/>
    </source>
</evidence>
<evidence type="ECO:0000256" key="19">
    <source>
        <dbReference type="ARBA" id="ARBA00022759"/>
    </source>
</evidence>
<dbReference type="InterPro" id="IPR012337">
    <property type="entry name" value="RNaseH-like_sf"/>
</dbReference>
<evidence type="ECO:0000256" key="30">
    <source>
        <dbReference type="ARBA" id="ARBA00022932"/>
    </source>
</evidence>
<keyword evidence="20 44" id="KW-0863">Zinc-finger</keyword>
<keyword evidence="36" id="KW-0233">DNA recombination</keyword>
<dbReference type="Gene3D" id="3.30.420.10">
    <property type="entry name" value="Ribonuclease H-like superfamily/Ribonuclease H"/>
    <property type="match status" value="2"/>
</dbReference>
<keyword evidence="40" id="KW-0511">Multifunctional enzyme</keyword>
<feature type="domain" description="Integrase-type" evidence="51">
    <location>
        <begin position="1171"/>
        <end position="1212"/>
    </location>
</feature>
<dbReference type="CDD" id="cd05482">
    <property type="entry name" value="HIV_retropepsin_like"/>
    <property type="match status" value="1"/>
</dbReference>
<keyword evidence="7 46" id="KW-1048">Host nucleus</keyword>
<dbReference type="GO" id="GO:0005198">
    <property type="term" value="F:structural molecule activity"/>
    <property type="evidence" value="ECO:0007669"/>
    <property type="project" value="InterPro"/>
</dbReference>
<comment type="cofactor">
    <cofactor evidence="2">
        <name>Mg(2+)</name>
        <dbReference type="ChEBI" id="CHEBI:18420"/>
    </cofactor>
</comment>
<keyword evidence="28" id="KW-0229">DNA integration</keyword>
<dbReference type="Gene3D" id="3.10.10.10">
    <property type="entry name" value="HIV Type 1 Reverse Transcriptase, subunit A, domain 1"/>
    <property type="match status" value="1"/>
</dbReference>
<dbReference type="SUPFAM" id="SSF57756">
    <property type="entry name" value="Retrovirus zinc finger-like domains"/>
    <property type="match status" value="1"/>
</dbReference>
<keyword evidence="29" id="KW-0695">RNA-directed DNA polymerase</keyword>
<keyword evidence="38 46" id="KW-1035">Host cytoplasm</keyword>
<dbReference type="InterPro" id="IPR017856">
    <property type="entry name" value="Integrase-like_N"/>
</dbReference>
<evidence type="ECO:0000259" key="49">
    <source>
        <dbReference type="PROSITE" id="PS50158"/>
    </source>
</evidence>
<organism evidence="56">
    <name type="scientific">Simian immunodeficiency virus</name>
    <name type="common">SIV</name>
    <dbReference type="NCBI Taxonomy" id="11723"/>
    <lineage>
        <taxon>Viruses</taxon>
        <taxon>Riboviria</taxon>
        <taxon>Pararnavirae</taxon>
        <taxon>Artverviricota</taxon>
        <taxon>Revtraviricetes</taxon>
        <taxon>Ortervirales</taxon>
        <taxon>Retroviridae</taxon>
        <taxon>Orthoretrovirinae</taxon>
        <taxon>Lentivirus</taxon>
        <taxon>Lentivirus simimdef</taxon>
    </lineage>
</organism>
<dbReference type="SUPFAM" id="SSF47353">
    <property type="entry name" value="Retrovirus capsid dimerization domain-like"/>
    <property type="match status" value="1"/>
</dbReference>
<dbReference type="GO" id="GO:0035613">
    <property type="term" value="F:RNA stem-loop binding"/>
    <property type="evidence" value="ECO:0007669"/>
    <property type="project" value="TreeGrafter"/>
</dbReference>
<dbReference type="SMART" id="SM00343">
    <property type="entry name" value="ZnF_C2HC"/>
    <property type="match status" value="2"/>
</dbReference>
<dbReference type="InterPro" id="IPR001584">
    <property type="entry name" value="Integrase_cat-core"/>
</dbReference>
<dbReference type="Gene3D" id="1.10.10.200">
    <property type="match status" value="1"/>
</dbReference>
<evidence type="ECO:0000256" key="26">
    <source>
        <dbReference type="ARBA" id="ARBA00022870"/>
    </source>
</evidence>
<evidence type="ECO:0000256" key="28">
    <source>
        <dbReference type="ARBA" id="ARBA00022908"/>
    </source>
</evidence>
<dbReference type="InterPro" id="IPR010659">
    <property type="entry name" value="RVT_connect"/>
</dbReference>
<dbReference type="InterPro" id="IPR010661">
    <property type="entry name" value="RVT_thumb"/>
</dbReference>
<comment type="subcellular location">
    <molecule>Matrix protein p17</molecule>
    <subcellularLocation>
        <location evidence="46">Virion membrane</location>
        <topology evidence="46">Lipid-anchor</topology>
    </subcellularLocation>
    <subcellularLocation>
        <location evidence="46">Host nucleus</location>
    </subcellularLocation>
    <subcellularLocation>
        <location evidence="46">Host cytoplasm</location>
    </subcellularLocation>
</comment>
<sequence>MGASNSTVDREVVKSFEKVALKPGGKRTYQARHVVWAGKELDRFGLSADLLRSTEGCQRILSVCWPLYATGSKNLKALVGTVCVLACCHQGILVRDTQEALKKIKVEPPKEQQSQNFPVQREGQNYIHQPLSPRTVQTWVKIVEEKGWKPETVAMFAALMTGAIPEDINVMLNAIGEHQGAMQMIKDHIVEESAEWDRLHPQQQPAQPGGGLRTPNGTDVAGVTSTVEEQIQWIYGLNGATRVAVNEIYKSWVIEGMERVVRLHQTTSVVEIRQGPKEPFRDYADRFFKALRAEAGSEEVKEWMKEKMLVQNANPDCKLVIKALGESPSLEEMMRACQGVGGPAHKGKILAEAMATAFNQQARQAMVQQNLPPRNPQGRFVRIGGQGPRRPMSCFNCGKPGHLANQCKEPRKGPGCWKCGKMGHRQAQCPQNKQVNFFRIWPLGERTSRELSSAAFCATSGGGGAREQPDEAPYVEGRESSRDLQDSGEKPQGAEEAGDVSRAMPEYALSRRPLEKVFINGQPVVALLDTGADDTIVSEGSVSIEGPWKPRIVGGIGGQIRVREYDNVFVEIREKTTTGVVLVGPTPVDIIGRNILSALGGRLVLASLSEKIPITKVSLKEGATGPRVKQWPLSKEKIEGLQKICDRLEAEGKISRADPGNPYNTPIFAIKKKDKNEWRKLIDFRVLNEMTQDFHELQLGIPHPAGLKKCKQITVVDVGDAYFSIPLDPDYRKYTAFTIPSVNNQAPGKRYVYNVLPQGWKGSPCIFQGTVAGLLDRFREKHPEVQLYQYMDDLLIGSDHEKQKHEELVKQLRELLMEWNLETPEKKFQGDPPYKWMGYILHPDRWEIEKLKLPPLEDRPTVNDIQKIVGVINWASQLYEGLRTKELCKMIRGNRPLTEEVQMTEEAKEEYENNQEVLKQAISGHYYDPTKELICRVQKVKSGILTFQWMQDKKVLRAGRYQKKGATHENPCQQLAAAIQKIGKESIVIWGFVPKIQVPIQREVWGQWWTDYWQCTWVPELEFVSTPKLEQEWYTLATEPVAGDTYYVDGAAEKEGKTGKAGYLTQSGKSKVVELDHTTNQQAELIAIKLALEDSKSKVNIVTDSQYALRLLSKRPTETDSELVKEIIELIKGKDEVYLSWVPAHKGIGGNQEIDQLVSQGIRKRQVMFIEKIEPAVEEHGKFHNNAASLQEQFDIPLIVAKQIVNECAQCQQKGEAITGQVDVSIGIWQIDCTHMEEKVIIVAIHVASGFMVAEVLPNETGKATATWLLKLCATWPVKHIHTDNGPNFISKDVEAVCWWLGIQHTTGIPYNPQSQGVVEAKNKVLKQIITRIREDAQELKTAVLMALHIHNFKQRGGLGGMTAAERFINMINADLESQYLQKLNSKILKFKVYYREGRDPQWKGPAQLLWKGEGAVVIKQGENILVVPRRKAKLVKDYGESG</sequence>